<dbReference type="Proteomes" id="UP001066276">
    <property type="component" value="Chromosome 6"/>
</dbReference>
<keyword evidence="2" id="KW-1185">Reference proteome</keyword>
<dbReference type="AlphaFoldDB" id="A0AAV7QCK8"/>
<organism evidence="1 2">
    <name type="scientific">Pleurodeles waltl</name>
    <name type="common">Iberian ribbed newt</name>
    <dbReference type="NCBI Taxonomy" id="8319"/>
    <lineage>
        <taxon>Eukaryota</taxon>
        <taxon>Metazoa</taxon>
        <taxon>Chordata</taxon>
        <taxon>Craniata</taxon>
        <taxon>Vertebrata</taxon>
        <taxon>Euteleostomi</taxon>
        <taxon>Amphibia</taxon>
        <taxon>Batrachia</taxon>
        <taxon>Caudata</taxon>
        <taxon>Salamandroidea</taxon>
        <taxon>Salamandridae</taxon>
        <taxon>Pleurodelinae</taxon>
        <taxon>Pleurodeles</taxon>
    </lineage>
</organism>
<sequence length="64" mass="7628">MDRGVFKEERKAGKQLLSPVLPARRLVKRKCEISLRTHSFLRPMTRKCWQWRQVTPVRVVDVIP</sequence>
<evidence type="ECO:0000313" key="1">
    <source>
        <dbReference type="EMBL" id="KAJ1136997.1"/>
    </source>
</evidence>
<reference evidence="1" key="1">
    <citation type="journal article" date="2022" name="bioRxiv">
        <title>Sequencing and chromosome-scale assembly of the giantPleurodeles waltlgenome.</title>
        <authorList>
            <person name="Brown T."/>
            <person name="Elewa A."/>
            <person name="Iarovenko S."/>
            <person name="Subramanian E."/>
            <person name="Araus A.J."/>
            <person name="Petzold A."/>
            <person name="Susuki M."/>
            <person name="Suzuki K.-i.T."/>
            <person name="Hayashi T."/>
            <person name="Toyoda A."/>
            <person name="Oliveira C."/>
            <person name="Osipova E."/>
            <person name="Leigh N.D."/>
            <person name="Simon A."/>
            <person name="Yun M.H."/>
        </authorList>
    </citation>
    <scope>NUCLEOTIDE SEQUENCE</scope>
    <source>
        <strain evidence="1">20211129_DDA</strain>
        <tissue evidence="1">Liver</tissue>
    </source>
</reference>
<proteinExistence type="predicted"/>
<gene>
    <name evidence="1" type="ORF">NDU88_003410</name>
</gene>
<accession>A0AAV7QCK8</accession>
<name>A0AAV7QCK8_PLEWA</name>
<evidence type="ECO:0000313" key="2">
    <source>
        <dbReference type="Proteomes" id="UP001066276"/>
    </source>
</evidence>
<protein>
    <submittedName>
        <fullName evidence="1">Uncharacterized protein</fullName>
    </submittedName>
</protein>
<comment type="caution">
    <text evidence="1">The sequence shown here is derived from an EMBL/GenBank/DDBJ whole genome shotgun (WGS) entry which is preliminary data.</text>
</comment>
<feature type="non-terminal residue" evidence="1">
    <location>
        <position position="64"/>
    </location>
</feature>
<dbReference type="EMBL" id="JANPWB010000010">
    <property type="protein sequence ID" value="KAJ1136997.1"/>
    <property type="molecule type" value="Genomic_DNA"/>
</dbReference>